<accession>A0ABU1ZXZ9</accession>
<keyword evidence="2" id="KW-0812">Transmembrane</keyword>
<keyword evidence="3" id="KW-0645">Protease</keyword>
<evidence type="ECO:0000313" key="4">
    <source>
        <dbReference type="Proteomes" id="UP001180840"/>
    </source>
</evidence>
<keyword evidence="2" id="KW-1133">Transmembrane helix</keyword>
<dbReference type="EMBL" id="JAVDXZ010000001">
    <property type="protein sequence ID" value="MDR7329786.1"/>
    <property type="molecule type" value="Genomic_DNA"/>
</dbReference>
<keyword evidence="4" id="KW-1185">Reference proteome</keyword>
<evidence type="ECO:0000256" key="2">
    <source>
        <dbReference type="SAM" id="Phobius"/>
    </source>
</evidence>
<dbReference type="GO" id="GO:0008233">
    <property type="term" value="F:peptidase activity"/>
    <property type="evidence" value="ECO:0007669"/>
    <property type="project" value="UniProtKB-KW"/>
</dbReference>
<dbReference type="Pfam" id="PF13829">
    <property type="entry name" value="DUF4191"/>
    <property type="match status" value="1"/>
</dbReference>
<dbReference type="Proteomes" id="UP001180840">
    <property type="component" value="Unassembled WGS sequence"/>
</dbReference>
<dbReference type="InterPro" id="IPR025445">
    <property type="entry name" value="DUF4191"/>
</dbReference>
<comment type="caution">
    <text evidence="3">The sequence shown here is derived from an EMBL/GenBank/DDBJ whole genome shotgun (WGS) entry which is preliminary data.</text>
</comment>
<gene>
    <name evidence="3" type="ORF">J2S39_001462</name>
</gene>
<feature type="compositionally biased region" description="Basic and acidic residues" evidence="1">
    <location>
        <begin position="1"/>
        <end position="22"/>
    </location>
</feature>
<feature type="region of interest" description="Disordered" evidence="1">
    <location>
        <begin position="233"/>
        <end position="266"/>
    </location>
</feature>
<keyword evidence="3" id="KW-0378">Hydrolase</keyword>
<keyword evidence="2" id="KW-0472">Membrane</keyword>
<feature type="transmembrane region" description="Helical" evidence="2">
    <location>
        <begin position="75"/>
        <end position="94"/>
    </location>
</feature>
<dbReference type="GO" id="GO:0006508">
    <property type="term" value="P:proteolysis"/>
    <property type="evidence" value="ECO:0007669"/>
    <property type="project" value="UniProtKB-KW"/>
</dbReference>
<evidence type="ECO:0000313" key="3">
    <source>
        <dbReference type="EMBL" id="MDR7329786.1"/>
    </source>
</evidence>
<reference evidence="3" key="1">
    <citation type="submission" date="2023-07" db="EMBL/GenBank/DDBJ databases">
        <title>Sequencing the genomes of 1000 actinobacteria strains.</title>
        <authorList>
            <person name="Klenk H.-P."/>
        </authorList>
    </citation>
    <scope>NUCLEOTIDE SEQUENCE</scope>
    <source>
        <strain evidence="3">DSM 107476</strain>
    </source>
</reference>
<proteinExistence type="predicted"/>
<feature type="transmembrane region" description="Helical" evidence="2">
    <location>
        <begin position="49"/>
        <end position="69"/>
    </location>
</feature>
<sequence>MADEAAKKAKAAEKAAKQESRAAKRAQGKQTRSQLWGAFKMLAKEDKSLIPLLLLAWLGTAVAFFLVGLIWNGQWWMLALGLAFGLVLAFWLFTRRLQANMYERVDDQPGAAGWVLDNLRSNVGVTWVAKSGVAANTQMDSVHRVVGNPGVVFVGEGNPHRLKAMMAQQVKRADRVLGGVPIFEVYVGNDTEAGQVPLKKLERHLIGLPRNYKKDQVYAIAAKVDALDRVGGGQQAGMPKGPLPKQAQNMAGMNRRMRRASERKGK</sequence>
<name>A0ABU1ZXZ9_9CORY</name>
<evidence type="ECO:0000256" key="1">
    <source>
        <dbReference type="SAM" id="MobiDB-lite"/>
    </source>
</evidence>
<protein>
    <submittedName>
        <fullName evidence="3">Membrane protein implicated in regulation of membrane protease activity</fullName>
    </submittedName>
</protein>
<feature type="region of interest" description="Disordered" evidence="1">
    <location>
        <begin position="1"/>
        <end position="29"/>
    </location>
</feature>
<organism evidence="3 4">
    <name type="scientific">Corynebacterium guangdongense</name>
    <dbReference type="NCBI Taxonomy" id="1783348"/>
    <lineage>
        <taxon>Bacteria</taxon>
        <taxon>Bacillati</taxon>
        <taxon>Actinomycetota</taxon>
        <taxon>Actinomycetes</taxon>
        <taxon>Mycobacteriales</taxon>
        <taxon>Corynebacteriaceae</taxon>
        <taxon>Corynebacterium</taxon>
    </lineage>
</organism>
<dbReference type="RefSeq" id="WP_290194878.1">
    <property type="nucleotide sequence ID" value="NZ_CP047654.1"/>
</dbReference>